<sequence length="158" mass="17689">MTVIKRWIAYFLLILISASLQAAPALMTLALPDGQWRTVDEASLAKLPHIEFTTTTPWTLGTRQFRGPTLATLLAAYGVPDAKKAIVSGLNGYQQLVDLTQFDNLPLTLVRYENGQPLTRRNKGPLWLLLPFTDHPTLDIPAIHNSMVWQVTRIEIVN</sequence>
<dbReference type="Gene3D" id="3.90.420.10">
    <property type="entry name" value="Oxidoreductase, molybdopterin-binding domain"/>
    <property type="match status" value="1"/>
</dbReference>
<name>A0A2H9U144_9GAMM</name>
<protein>
    <recommendedName>
        <fullName evidence="2">Oxidoreductase molybdopterin-binding domain-containing protein</fullName>
    </recommendedName>
</protein>
<dbReference type="InterPro" id="IPR036374">
    <property type="entry name" value="OxRdtase_Mopterin-bd_sf"/>
</dbReference>
<dbReference type="EMBL" id="PGGC01000184">
    <property type="protein sequence ID" value="PJG57678.1"/>
    <property type="molecule type" value="Genomic_DNA"/>
</dbReference>
<accession>A0A2H9U144</accession>
<reference evidence="3 4" key="1">
    <citation type="submission" date="2017-11" db="EMBL/GenBank/DDBJ databases">
        <title>Draft genome sequence of environmental isolate Aeromonas cavernicola sp. nov. MDC 2508.</title>
        <authorList>
            <person name="Colston S.M."/>
            <person name="Navarro A."/>
            <person name="Martinez-Murcia A.J."/>
            <person name="Graf J."/>
        </authorList>
    </citation>
    <scope>NUCLEOTIDE SEQUENCE [LARGE SCALE GENOMIC DNA]</scope>
    <source>
        <strain evidence="3 4">MDC 2508</strain>
    </source>
</reference>
<dbReference type="Proteomes" id="UP000235861">
    <property type="component" value="Unassembled WGS sequence"/>
</dbReference>
<evidence type="ECO:0000313" key="4">
    <source>
        <dbReference type="Proteomes" id="UP000235861"/>
    </source>
</evidence>
<proteinExistence type="predicted"/>
<gene>
    <name evidence="3" type="ORF">CUC53_16730</name>
</gene>
<evidence type="ECO:0000259" key="2">
    <source>
        <dbReference type="Pfam" id="PF00174"/>
    </source>
</evidence>
<organism evidence="3 4">
    <name type="scientific">Aeromonas cavernicola</name>
    <dbReference type="NCBI Taxonomy" id="1006623"/>
    <lineage>
        <taxon>Bacteria</taxon>
        <taxon>Pseudomonadati</taxon>
        <taxon>Pseudomonadota</taxon>
        <taxon>Gammaproteobacteria</taxon>
        <taxon>Aeromonadales</taxon>
        <taxon>Aeromonadaceae</taxon>
        <taxon>Aeromonas</taxon>
    </lineage>
</organism>
<evidence type="ECO:0000313" key="3">
    <source>
        <dbReference type="EMBL" id="PJG57678.1"/>
    </source>
</evidence>
<dbReference type="InterPro" id="IPR000572">
    <property type="entry name" value="OxRdtase_Mopterin-bd_dom"/>
</dbReference>
<feature type="chain" id="PRO_5014169190" description="Oxidoreductase molybdopterin-binding domain-containing protein" evidence="1">
    <location>
        <begin position="23"/>
        <end position="158"/>
    </location>
</feature>
<dbReference type="RefSeq" id="WP_100295179.1">
    <property type="nucleotide sequence ID" value="NZ_PGGC01000184.1"/>
</dbReference>
<dbReference type="OrthoDB" id="9798763at2"/>
<dbReference type="AlphaFoldDB" id="A0A2H9U144"/>
<feature type="signal peptide" evidence="1">
    <location>
        <begin position="1"/>
        <end position="22"/>
    </location>
</feature>
<keyword evidence="4" id="KW-1185">Reference proteome</keyword>
<keyword evidence="1" id="KW-0732">Signal</keyword>
<dbReference type="Pfam" id="PF00174">
    <property type="entry name" value="Oxidored_molyb"/>
    <property type="match status" value="1"/>
</dbReference>
<evidence type="ECO:0000256" key="1">
    <source>
        <dbReference type="SAM" id="SignalP"/>
    </source>
</evidence>
<feature type="domain" description="Oxidoreductase molybdopterin-binding" evidence="2">
    <location>
        <begin position="53"/>
        <end position="131"/>
    </location>
</feature>
<dbReference type="SUPFAM" id="SSF56524">
    <property type="entry name" value="Oxidoreductase molybdopterin-binding domain"/>
    <property type="match status" value="1"/>
</dbReference>
<comment type="caution">
    <text evidence="3">The sequence shown here is derived from an EMBL/GenBank/DDBJ whole genome shotgun (WGS) entry which is preliminary data.</text>
</comment>